<organism evidence="1 2">
    <name type="scientific">Ambrosiozyma monospora</name>
    <name type="common">Yeast</name>
    <name type="synonym">Endomycopsis monosporus</name>
    <dbReference type="NCBI Taxonomy" id="43982"/>
    <lineage>
        <taxon>Eukaryota</taxon>
        <taxon>Fungi</taxon>
        <taxon>Dikarya</taxon>
        <taxon>Ascomycota</taxon>
        <taxon>Saccharomycotina</taxon>
        <taxon>Pichiomycetes</taxon>
        <taxon>Pichiales</taxon>
        <taxon>Pichiaceae</taxon>
        <taxon>Ambrosiozyma</taxon>
    </lineage>
</organism>
<sequence length="558" mass="64106">MYELDFFKWCLHLFSSKPRVKIFLMEERRICVFWITDDIYINVPLTLKFQNPLFLGVFKKCRLDFISIFGKMSGIKVYLEKFISGIIELHPKIVEINGLAERPNRRFQHVSEANLEAFYKSVNRVICCDKFDIMFLTSNFSMFHKLSSVEIIVVEEFDLTEIKSILQSSQIRVVRITSTKSIPFSLNFNSMPLMKKFGPKIDLRVSFVEDTLTPYYSLISSKTNSALFTWIPRSSFISTLKVEHVFLKLPLENIHFENKFTRSLYLTGSSYAGSCFTGLKSLESLSFSSLNCSNSCLFKLVADSPSLILNSLAVGMLPRSLKALNIAKVTIDFSPPELDSQHEQLDINTERLLRLPDSLEYLHCSVLQLSILDVIGLKKLKFMSLELCDTIDENHSCWNNLPVNLQRLRLTGTLPVHIPNGKSKVPKLGGMVIPFTIKSEVLTIEFYKLIPVGSSSEYQLSYVYCNIDKADKRAKRITKVISDKKMKEFHCLYFTIAIECPDTQVHVFGEQLTLFSALKDKYPCEGYELSRVSGKSFVEYPNLEEKLKDDWIYPDELS</sequence>
<reference evidence="1" key="1">
    <citation type="submission" date="2023-04" db="EMBL/GenBank/DDBJ databases">
        <title>Ambrosiozyma monospora NBRC 1965.</title>
        <authorList>
            <person name="Ichikawa N."/>
            <person name="Sato H."/>
            <person name="Tonouchi N."/>
        </authorList>
    </citation>
    <scope>NUCLEOTIDE SEQUENCE</scope>
    <source>
        <strain evidence="1">NBRC 1965</strain>
    </source>
</reference>
<name>A0A9W6YUA4_AMBMO</name>
<gene>
    <name evidence="1" type="ORF">Amon01_000272900</name>
</gene>
<dbReference type="EMBL" id="BSXU01001030">
    <property type="protein sequence ID" value="GMG23003.1"/>
    <property type="molecule type" value="Genomic_DNA"/>
</dbReference>
<accession>A0A9W6YUA4</accession>
<dbReference type="Proteomes" id="UP001165063">
    <property type="component" value="Unassembled WGS sequence"/>
</dbReference>
<comment type="caution">
    <text evidence="1">The sequence shown here is derived from an EMBL/GenBank/DDBJ whole genome shotgun (WGS) entry which is preliminary data.</text>
</comment>
<proteinExistence type="predicted"/>
<keyword evidence="2" id="KW-1185">Reference proteome</keyword>
<protein>
    <submittedName>
        <fullName evidence="1">Unnamed protein product</fullName>
    </submittedName>
</protein>
<dbReference type="AlphaFoldDB" id="A0A9W6YUA4"/>
<evidence type="ECO:0000313" key="1">
    <source>
        <dbReference type="EMBL" id="GMG23003.1"/>
    </source>
</evidence>
<evidence type="ECO:0000313" key="2">
    <source>
        <dbReference type="Proteomes" id="UP001165063"/>
    </source>
</evidence>